<dbReference type="GO" id="GO:0004672">
    <property type="term" value="F:protein kinase activity"/>
    <property type="evidence" value="ECO:0007669"/>
    <property type="project" value="InterPro"/>
</dbReference>
<reference evidence="2" key="2">
    <citation type="submission" date="2020-02" db="EMBL/GenBank/DDBJ databases">
        <authorList>
            <person name="Gilchrist C.L.M."/>
            <person name="Chooi Y.-H."/>
        </authorList>
    </citation>
    <scope>NUCLEOTIDE SEQUENCE</scope>
    <source>
        <strain evidence="2">MST-FP2251</strain>
    </source>
</reference>
<dbReference type="PROSITE" id="PS50011">
    <property type="entry name" value="PROTEIN_KINASE_DOM"/>
    <property type="match status" value="1"/>
</dbReference>
<name>A0AAD4GY92_ASPNN</name>
<dbReference type="Gene3D" id="1.10.510.10">
    <property type="entry name" value="Transferase(Phosphotransferase) domain 1"/>
    <property type="match status" value="1"/>
</dbReference>
<evidence type="ECO:0000259" key="1">
    <source>
        <dbReference type="PROSITE" id="PS50011"/>
    </source>
</evidence>
<protein>
    <recommendedName>
        <fullName evidence="1">Protein kinase domain-containing protein</fullName>
    </recommendedName>
</protein>
<evidence type="ECO:0000313" key="2">
    <source>
        <dbReference type="EMBL" id="KAF9893681.1"/>
    </source>
</evidence>
<dbReference type="SUPFAM" id="SSF56112">
    <property type="entry name" value="Protein kinase-like (PK-like)"/>
    <property type="match status" value="1"/>
</dbReference>
<comment type="caution">
    <text evidence="2">The sequence shown here is derived from an EMBL/GenBank/DDBJ whole genome shotgun (WGS) entry which is preliminary data.</text>
</comment>
<dbReference type="Pfam" id="PF00069">
    <property type="entry name" value="Pkinase"/>
    <property type="match status" value="1"/>
</dbReference>
<dbReference type="AlphaFoldDB" id="A0AAD4GY92"/>
<gene>
    <name evidence="2" type="ORF">FE257_009849</name>
</gene>
<dbReference type="Proteomes" id="UP001194746">
    <property type="component" value="Unassembled WGS sequence"/>
</dbReference>
<accession>A0AAD4GY92</accession>
<organism evidence="2 3">
    <name type="scientific">Aspergillus nanangensis</name>
    <dbReference type="NCBI Taxonomy" id="2582783"/>
    <lineage>
        <taxon>Eukaryota</taxon>
        <taxon>Fungi</taxon>
        <taxon>Dikarya</taxon>
        <taxon>Ascomycota</taxon>
        <taxon>Pezizomycotina</taxon>
        <taxon>Eurotiomycetes</taxon>
        <taxon>Eurotiomycetidae</taxon>
        <taxon>Eurotiales</taxon>
        <taxon>Aspergillaceae</taxon>
        <taxon>Aspergillus</taxon>
        <taxon>Aspergillus subgen. Circumdati</taxon>
    </lineage>
</organism>
<sequence length="368" mass="42260">MFVFVRQQYYSPLWGAFRTYFFRPFSLFFRVFIQYSSASSVSMLDKQDAFSPNIASGTSTPTCNCNTYSLRRQKQHGLETVGAGASGQVYKVDEDIVLKSSQVFEPPSAETRAWDRFSYANETLFHNNLTNDERTFIQLLQKHKSPHPNIIEAVETRYPEGIYFRKYKQLDDVEIPSQPGRIRWYLNIVAALTHIHDLGIAHSDIRLNNILFDSQGREAYLCDFSTCSPEGKKNMAYPYPDHDLPTHVVSDLASEKTDRFIMGSLIFQLEHGMKPTLIADRHGSLIVPRIHTGNEILDSVIEKAWLGHYVSTAQMLENIESIGAHISAEMESPESEDRSTEALRQSIERWRGQRERLFGKHSLYFCSH</sequence>
<dbReference type="InterPro" id="IPR000719">
    <property type="entry name" value="Prot_kinase_dom"/>
</dbReference>
<proteinExistence type="predicted"/>
<dbReference type="SMART" id="SM00220">
    <property type="entry name" value="S_TKc"/>
    <property type="match status" value="1"/>
</dbReference>
<feature type="domain" description="Protein kinase" evidence="1">
    <location>
        <begin position="75"/>
        <end position="364"/>
    </location>
</feature>
<dbReference type="GO" id="GO:0005524">
    <property type="term" value="F:ATP binding"/>
    <property type="evidence" value="ECO:0007669"/>
    <property type="project" value="InterPro"/>
</dbReference>
<evidence type="ECO:0000313" key="3">
    <source>
        <dbReference type="Proteomes" id="UP001194746"/>
    </source>
</evidence>
<dbReference type="EMBL" id="VCAU01000006">
    <property type="protein sequence ID" value="KAF9893681.1"/>
    <property type="molecule type" value="Genomic_DNA"/>
</dbReference>
<reference evidence="2" key="1">
    <citation type="journal article" date="2019" name="Beilstein J. Org. Chem.">
        <title>Nanangenines: drimane sesquiterpenoids as the dominant metabolite cohort of a novel Australian fungus, Aspergillus nanangensis.</title>
        <authorList>
            <person name="Lacey H.J."/>
            <person name="Gilchrist C.L.M."/>
            <person name="Crombie A."/>
            <person name="Kalaitzis J.A."/>
            <person name="Vuong D."/>
            <person name="Rutledge P.J."/>
            <person name="Turner P."/>
            <person name="Pitt J.I."/>
            <person name="Lacey E."/>
            <person name="Chooi Y.H."/>
            <person name="Piggott A.M."/>
        </authorList>
    </citation>
    <scope>NUCLEOTIDE SEQUENCE</scope>
    <source>
        <strain evidence="2">MST-FP2251</strain>
    </source>
</reference>
<dbReference type="InterPro" id="IPR011009">
    <property type="entry name" value="Kinase-like_dom_sf"/>
</dbReference>
<keyword evidence="3" id="KW-1185">Reference proteome</keyword>